<name>A0A2P2Q0V1_RHIMU</name>
<sequence>MLSIKVSKLALFFCFLSLLESFYDNQVYRKTKLEENQCKSCRNV</sequence>
<organism evidence="2">
    <name type="scientific">Rhizophora mucronata</name>
    <name type="common">Asiatic mangrove</name>
    <dbReference type="NCBI Taxonomy" id="61149"/>
    <lineage>
        <taxon>Eukaryota</taxon>
        <taxon>Viridiplantae</taxon>
        <taxon>Streptophyta</taxon>
        <taxon>Embryophyta</taxon>
        <taxon>Tracheophyta</taxon>
        <taxon>Spermatophyta</taxon>
        <taxon>Magnoliopsida</taxon>
        <taxon>eudicotyledons</taxon>
        <taxon>Gunneridae</taxon>
        <taxon>Pentapetalae</taxon>
        <taxon>rosids</taxon>
        <taxon>fabids</taxon>
        <taxon>Malpighiales</taxon>
        <taxon>Rhizophoraceae</taxon>
        <taxon>Rhizophora</taxon>
    </lineage>
</organism>
<keyword evidence="1" id="KW-0732">Signal</keyword>
<proteinExistence type="predicted"/>
<reference evidence="2" key="1">
    <citation type="submission" date="2018-02" db="EMBL/GenBank/DDBJ databases">
        <title>Rhizophora mucronata_Transcriptome.</title>
        <authorList>
            <person name="Meera S.P."/>
            <person name="Sreeshan A."/>
            <person name="Augustine A."/>
        </authorList>
    </citation>
    <scope>NUCLEOTIDE SEQUENCE</scope>
    <source>
        <tissue evidence="2">Leaf</tissue>
    </source>
</reference>
<evidence type="ECO:0000256" key="1">
    <source>
        <dbReference type="SAM" id="SignalP"/>
    </source>
</evidence>
<accession>A0A2P2Q0V1</accession>
<dbReference type="AlphaFoldDB" id="A0A2P2Q0V1"/>
<protein>
    <submittedName>
        <fullName evidence="2">Uncharacterized protein</fullName>
    </submittedName>
</protein>
<feature type="chain" id="PRO_5015117517" evidence="1">
    <location>
        <begin position="22"/>
        <end position="44"/>
    </location>
</feature>
<dbReference type="EMBL" id="GGEC01080108">
    <property type="protein sequence ID" value="MBX60592.1"/>
    <property type="molecule type" value="Transcribed_RNA"/>
</dbReference>
<evidence type="ECO:0000313" key="2">
    <source>
        <dbReference type="EMBL" id="MBX60592.1"/>
    </source>
</evidence>
<feature type="signal peptide" evidence="1">
    <location>
        <begin position="1"/>
        <end position="21"/>
    </location>
</feature>